<protein>
    <submittedName>
        <fullName evidence="1">Uncharacterized protein</fullName>
    </submittedName>
</protein>
<dbReference type="RefSeq" id="WP_143185559.1">
    <property type="nucleotide sequence ID" value="NZ_FQWS01000001.1"/>
</dbReference>
<sequence length="183" mass="21695">MFFIQVLSCKSYKLPNDYPEDYEDRIPAYEGKNIYKDLKANVKRLQGNLSKKEMIDLYQSLEPYSKSKLNLDQGVLISFKQKGDLCYDYGYENFIAITNNIKRLSNEISERYNLRDFFVYTENAYNKSIYQSRSYYFLDTGFFKEKLFKSNTTCNAYFALKPSGEYITIYGLDAMSYLKDFME</sequence>
<reference evidence="2" key="1">
    <citation type="submission" date="2016-11" db="EMBL/GenBank/DDBJ databases">
        <authorList>
            <person name="Varghese N."/>
            <person name="Submissions S."/>
        </authorList>
    </citation>
    <scope>NUCLEOTIDE SEQUENCE [LARGE SCALE GENOMIC DNA]</scope>
    <source>
        <strain evidence="2">DSM 25330</strain>
    </source>
</reference>
<dbReference type="AlphaFoldDB" id="A0A1M5LXB9"/>
<accession>A0A1M5LXB9</accession>
<dbReference type="Proteomes" id="UP000184522">
    <property type="component" value="Unassembled WGS sequence"/>
</dbReference>
<evidence type="ECO:0000313" key="2">
    <source>
        <dbReference type="Proteomes" id="UP000184522"/>
    </source>
</evidence>
<gene>
    <name evidence="1" type="ORF">SAMN05444148_0745</name>
</gene>
<proteinExistence type="predicted"/>
<dbReference type="EMBL" id="FQWS01000001">
    <property type="protein sequence ID" value="SHG69707.1"/>
    <property type="molecule type" value="Genomic_DNA"/>
</dbReference>
<organism evidence="1 2">
    <name type="scientific">Winogradskyella jejuensis</name>
    <dbReference type="NCBI Taxonomy" id="1089305"/>
    <lineage>
        <taxon>Bacteria</taxon>
        <taxon>Pseudomonadati</taxon>
        <taxon>Bacteroidota</taxon>
        <taxon>Flavobacteriia</taxon>
        <taxon>Flavobacteriales</taxon>
        <taxon>Flavobacteriaceae</taxon>
        <taxon>Winogradskyella</taxon>
    </lineage>
</organism>
<dbReference type="STRING" id="1089305.SAMN05444148_0745"/>
<evidence type="ECO:0000313" key="1">
    <source>
        <dbReference type="EMBL" id="SHG69707.1"/>
    </source>
</evidence>
<keyword evidence="2" id="KW-1185">Reference proteome</keyword>
<dbReference type="OrthoDB" id="1258369at2"/>
<name>A0A1M5LXB9_9FLAO</name>